<accession>A0A1G6XET2</accession>
<feature type="transmembrane region" description="Helical" evidence="5">
    <location>
        <begin position="186"/>
        <end position="219"/>
    </location>
</feature>
<organism evidence="7 8">
    <name type="scientific">Actinokineospora iranica</name>
    <dbReference type="NCBI Taxonomy" id="1271860"/>
    <lineage>
        <taxon>Bacteria</taxon>
        <taxon>Bacillati</taxon>
        <taxon>Actinomycetota</taxon>
        <taxon>Actinomycetes</taxon>
        <taxon>Pseudonocardiales</taxon>
        <taxon>Pseudonocardiaceae</taxon>
        <taxon>Actinokineospora</taxon>
    </lineage>
</organism>
<comment type="subcellular location">
    <subcellularLocation>
        <location evidence="1">Membrane</location>
        <topology evidence="1">Multi-pass membrane protein</topology>
    </subcellularLocation>
</comment>
<evidence type="ECO:0000256" key="1">
    <source>
        <dbReference type="ARBA" id="ARBA00004141"/>
    </source>
</evidence>
<feature type="transmembrane region" description="Helical" evidence="5">
    <location>
        <begin position="67"/>
        <end position="89"/>
    </location>
</feature>
<dbReference type="PANTHER" id="PTHR37422:SF13">
    <property type="entry name" value="LIPOPOLYSACCHARIDE BIOSYNTHESIS PROTEIN PA4999-RELATED"/>
    <property type="match status" value="1"/>
</dbReference>
<evidence type="ECO:0000313" key="8">
    <source>
        <dbReference type="Proteomes" id="UP000199501"/>
    </source>
</evidence>
<feature type="transmembrane region" description="Helical" evidence="5">
    <location>
        <begin position="159"/>
        <end position="174"/>
    </location>
</feature>
<dbReference type="OrthoDB" id="3712354at2"/>
<evidence type="ECO:0000256" key="3">
    <source>
        <dbReference type="ARBA" id="ARBA00022989"/>
    </source>
</evidence>
<feature type="domain" description="O-antigen ligase-related" evidence="6">
    <location>
        <begin position="190"/>
        <end position="332"/>
    </location>
</feature>
<dbReference type="InterPro" id="IPR051533">
    <property type="entry name" value="WaaL-like"/>
</dbReference>
<protein>
    <submittedName>
        <fullName evidence="7">O-antigen ligase</fullName>
    </submittedName>
</protein>
<dbReference type="GO" id="GO:0016874">
    <property type="term" value="F:ligase activity"/>
    <property type="evidence" value="ECO:0007669"/>
    <property type="project" value="UniProtKB-KW"/>
</dbReference>
<dbReference type="GO" id="GO:0016020">
    <property type="term" value="C:membrane"/>
    <property type="evidence" value="ECO:0007669"/>
    <property type="project" value="UniProtKB-SubCell"/>
</dbReference>
<evidence type="ECO:0000256" key="4">
    <source>
        <dbReference type="ARBA" id="ARBA00023136"/>
    </source>
</evidence>
<gene>
    <name evidence="7" type="ORF">SAMN05216174_11732</name>
</gene>
<keyword evidence="3 5" id="KW-1133">Transmembrane helix</keyword>
<proteinExistence type="predicted"/>
<feature type="transmembrane region" description="Helical" evidence="5">
    <location>
        <begin position="95"/>
        <end position="114"/>
    </location>
</feature>
<name>A0A1G6XET2_9PSEU</name>
<dbReference type="InterPro" id="IPR007016">
    <property type="entry name" value="O-antigen_ligase-rel_domated"/>
</dbReference>
<feature type="transmembrane region" description="Helical" evidence="5">
    <location>
        <begin position="121"/>
        <end position="139"/>
    </location>
</feature>
<reference evidence="8" key="1">
    <citation type="submission" date="2016-10" db="EMBL/GenBank/DDBJ databases">
        <authorList>
            <person name="Varghese N."/>
            <person name="Submissions S."/>
        </authorList>
    </citation>
    <scope>NUCLEOTIDE SEQUENCE [LARGE SCALE GENOMIC DNA]</scope>
    <source>
        <strain evidence="8">IBRC-M 10403</strain>
    </source>
</reference>
<dbReference type="STRING" id="1271860.SAMN05216174_11732"/>
<feature type="transmembrane region" description="Helical" evidence="5">
    <location>
        <begin position="225"/>
        <end position="247"/>
    </location>
</feature>
<feature type="transmembrane region" description="Helical" evidence="5">
    <location>
        <begin position="36"/>
        <end position="55"/>
    </location>
</feature>
<dbReference type="EMBL" id="FMZZ01000017">
    <property type="protein sequence ID" value="SDD75847.1"/>
    <property type="molecule type" value="Genomic_DNA"/>
</dbReference>
<dbReference type="PANTHER" id="PTHR37422">
    <property type="entry name" value="TEICHURONIC ACID BIOSYNTHESIS PROTEIN TUAE"/>
    <property type="match status" value="1"/>
</dbReference>
<sequence length="415" mass="42729">MTVHTGQSDALAAGLLRSSACAVVATAPVEGYLMALHPHLAKAPAAVLATTWVVVRVRQRRLPAPHPAHVVLAVLAVVLLSTSAVHAAEPFSTQYLLRWLPFLAITVILVDVAAREAPVRTLLAAAVGGAAVAGAGALYSMAALGESRATGPLEDPNDLAYVLVAALPLTLALLPPCSRSGARRTLVAVVAAVLVLGAAATFSRGGALAALAAVGWLLLRRTLRARAVAMAVLVIGAAGVLGALAASEGISQALREKTYIAATNVDTRELRWAAAARMLAENPVLGVGAGGFRSTYAAASHNAELDEQVPVAHSMYLEVAAELGLPGLVSFLGLVAVAILASERVLASERGPWAGERRLMVAAQASLLAVLVASAFLSQQYYLPLWFLVALVCAADLRVQEGRRGGGHARLAGDQ</sequence>
<dbReference type="Proteomes" id="UP000199501">
    <property type="component" value="Unassembled WGS sequence"/>
</dbReference>
<evidence type="ECO:0000313" key="7">
    <source>
        <dbReference type="EMBL" id="SDD75847.1"/>
    </source>
</evidence>
<evidence type="ECO:0000256" key="2">
    <source>
        <dbReference type="ARBA" id="ARBA00022692"/>
    </source>
</evidence>
<dbReference type="AlphaFoldDB" id="A0A1G6XET2"/>
<evidence type="ECO:0000256" key="5">
    <source>
        <dbReference type="SAM" id="Phobius"/>
    </source>
</evidence>
<keyword evidence="7" id="KW-0436">Ligase</keyword>
<keyword evidence="8" id="KW-1185">Reference proteome</keyword>
<keyword evidence="2 5" id="KW-0812">Transmembrane</keyword>
<evidence type="ECO:0000259" key="6">
    <source>
        <dbReference type="Pfam" id="PF04932"/>
    </source>
</evidence>
<dbReference type="Pfam" id="PF04932">
    <property type="entry name" value="Wzy_C"/>
    <property type="match status" value="1"/>
</dbReference>
<dbReference type="RefSeq" id="WP_091456298.1">
    <property type="nucleotide sequence ID" value="NZ_FMZZ01000017.1"/>
</dbReference>
<keyword evidence="4 5" id="KW-0472">Membrane</keyword>